<evidence type="ECO:0000313" key="1">
    <source>
        <dbReference type="EMBL" id="GAH50480.1"/>
    </source>
</evidence>
<name>X1H073_9ZZZZ</name>
<dbReference type="AlphaFoldDB" id="X1H073"/>
<protein>
    <submittedName>
        <fullName evidence="1">Uncharacterized protein</fullName>
    </submittedName>
</protein>
<accession>X1H073</accession>
<comment type="caution">
    <text evidence="1">The sequence shown here is derived from an EMBL/GenBank/DDBJ whole genome shotgun (WGS) entry which is preliminary data.</text>
</comment>
<dbReference type="EMBL" id="BARU01017931">
    <property type="protein sequence ID" value="GAH50480.1"/>
    <property type="molecule type" value="Genomic_DNA"/>
</dbReference>
<proteinExistence type="predicted"/>
<reference evidence="1" key="1">
    <citation type="journal article" date="2014" name="Front. Microbiol.">
        <title>High frequency of phylogenetically diverse reductive dehalogenase-homologous genes in deep subseafloor sedimentary metagenomes.</title>
        <authorList>
            <person name="Kawai M."/>
            <person name="Futagami T."/>
            <person name="Toyoda A."/>
            <person name="Takaki Y."/>
            <person name="Nishi S."/>
            <person name="Hori S."/>
            <person name="Arai W."/>
            <person name="Tsubouchi T."/>
            <person name="Morono Y."/>
            <person name="Uchiyama I."/>
            <person name="Ito T."/>
            <person name="Fujiyama A."/>
            <person name="Inagaki F."/>
            <person name="Takami H."/>
        </authorList>
    </citation>
    <scope>NUCLEOTIDE SEQUENCE</scope>
    <source>
        <strain evidence="1">Expedition CK06-06</strain>
    </source>
</reference>
<gene>
    <name evidence="1" type="ORF">S03H2_29688</name>
</gene>
<sequence>MVGFDEKLSIIEGSEAFGKLVSFFKLSNRSLDRIGGFGDILSQN</sequence>
<organism evidence="1">
    <name type="scientific">marine sediment metagenome</name>
    <dbReference type="NCBI Taxonomy" id="412755"/>
    <lineage>
        <taxon>unclassified sequences</taxon>
        <taxon>metagenomes</taxon>
        <taxon>ecological metagenomes</taxon>
    </lineage>
</organism>